<dbReference type="Proteomes" id="UP000191686">
    <property type="component" value="Unassembled WGS sequence"/>
</dbReference>
<dbReference type="Proteomes" id="UP000188543">
    <property type="component" value="Unassembled WGS sequence"/>
</dbReference>
<sequence length="74" mass="8208">MAVRSPCIDVCVMDGRTGFCTGCLRTRDEIRNWKTMTDHRRHQVINDRARQQAKLVRGPAHGDGRGATGSGTPE</sequence>
<evidence type="ECO:0000313" key="4">
    <source>
        <dbReference type="Proteomes" id="UP000188543"/>
    </source>
</evidence>
<evidence type="ECO:0000256" key="1">
    <source>
        <dbReference type="SAM" id="MobiDB-lite"/>
    </source>
</evidence>
<dbReference type="OrthoDB" id="8911262at2"/>
<dbReference type="Pfam" id="PF06945">
    <property type="entry name" value="DUF1289"/>
    <property type="match status" value="1"/>
</dbReference>
<dbReference type="RefSeq" id="WP_027813965.1">
    <property type="nucleotide sequence ID" value="NZ_CADETL010000036.1"/>
</dbReference>
<feature type="region of interest" description="Disordered" evidence="1">
    <location>
        <begin position="50"/>
        <end position="74"/>
    </location>
</feature>
<reference evidence="2" key="5">
    <citation type="submission" date="2021-09" db="EMBL/GenBank/DDBJ databases">
        <authorList>
            <person name="Saroha T."/>
            <person name="Patil P."/>
            <person name="Gautam D.V."/>
            <person name="Patil D.P.B."/>
        </authorList>
    </citation>
    <scope>NUCLEOTIDE SEQUENCE</scope>
    <source>
        <strain evidence="2">BC-19</strain>
    </source>
</reference>
<organism evidence="3 4">
    <name type="scientific">Burkholderia cenocepacia</name>
    <dbReference type="NCBI Taxonomy" id="95486"/>
    <lineage>
        <taxon>Bacteria</taxon>
        <taxon>Pseudomonadati</taxon>
        <taxon>Pseudomonadota</taxon>
        <taxon>Betaproteobacteria</taxon>
        <taxon>Burkholderiales</taxon>
        <taxon>Burkholderiaceae</taxon>
        <taxon>Burkholderia</taxon>
        <taxon>Burkholderia cepacia complex</taxon>
    </lineage>
</organism>
<reference evidence="2" key="1">
    <citation type="submission" date="2015-02" db="EMBL/GenBank/DDBJ databases">
        <authorList>
            <person name="Patil P.P."/>
            <person name="Midha S."/>
            <person name="Mali S."/>
            <person name="Gautam V."/>
            <person name="Dash L."/>
            <person name="Kumar S."/>
            <person name="Shastri J."/>
            <person name="Singhal L."/>
            <person name="Patil P.B."/>
        </authorList>
    </citation>
    <scope>NUCLEOTIDE SEQUENCE</scope>
    <source>
        <strain evidence="2">BC-19</strain>
    </source>
</reference>
<gene>
    <name evidence="3" type="ORF">A8E72_04205</name>
    <name evidence="2" type="ORF">UE95_039120</name>
</gene>
<evidence type="ECO:0000313" key="5">
    <source>
        <dbReference type="Proteomes" id="UP000191686"/>
    </source>
</evidence>
<protein>
    <submittedName>
        <fullName evidence="3">DUF1289 domain-containing protein</fullName>
    </submittedName>
</protein>
<dbReference type="AlphaFoldDB" id="A0A1V2WAI7"/>
<comment type="caution">
    <text evidence="3">The sequence shown here is derived from an EMBL/GenBank/DDBJ whole genome shotgun (WGS) entry which is preliminary data.</text>
</comment>
<dbReference type="PANTHER" id="PTHR35175:SF2">
    <property type="entry name" value="DUF1289 DOMAIN-CONTAINING PROTEIN"/>
    <property type="match status" value="1"/>
</dbReference>
<evidence type="ECO:0000313" key="3">
    <source>
        <dbReference type="EMBL" id="ONU92171.1"/>
    </source>
</evidence>
<evidence type="ECO:0000313" key="2">
    <source>
        <dbReference type="EMBL" id="MCW3717307.1"/>
    </source>
</evidence>
<dbReference type="InterPro" id="IPR010710">
    <property type="entry name" value="DUF1289"/>
</dbReference>
<dbReference type="EMBL" id="JYMX02000065">
    <property type="protein sequence ID" value="MCW3717307.1"/>
    <property type="molecule type" value="Genomic_DNA"/>
</dbReference>
<dbReference type="EMBL" id="MUTJ01000015">
    <property type="protein sequence ID" value="ONU92171.1"/>
    <property type="molecule type" value="Genomic_DNA"/>
</dbReference>
<accession>A0A1V2WAI7</accession>
<proteinExistence type="predicted"/>
<feature type="compositionally biased region" description="Gly residues" evidence="1">
    <location>
        <begin position="65"/>
        <end position="74"/>
    </location>
</feature>
<reference evidence="2 5" key="3">
    <citation type="journal article" date="2017" name="Front. Microbiol.">
        <title>Genomics reveals a unique clone of Burkholderia cenocepacia harbouring an actively excising novel genomic island.</title>
        <authorList>
            <person name="Patil P."/>
            <person name="Mali S."/>
            <person name="Midha S."/>
            <person name="Gautam V."/>
            <person name="Dash L."/>
            <person name="Kumar S."/>
            <person name="Shastri J."/>
            <person name="Singhal L."/>
            <person name="Patil P.B."/>
        </authorList>
    </citation>
    <scope>NUCLEOTIDE SEQUENCE [LARGE SCALE GENOMIC DNA]</scope>
    <source>
        <strain evidence="2 5">BC-19</strain>
    </source>
</reference>
<reference evidence="2 5" key="4">
    <citation type="journal article" date="2017" name="Front. Microbiol.">
        <title>Genomics Reveals a Unique Clone of Burkholderia cenocepacia Harboring an Actively Excising Novel Genomic Island.</title>
        <authorList>
            <person name="Patil P.P."/>
            <person name="Mali S."/>
            <person name="Midha S."/>
            <person name="Gautam V."/>
            <person name="Dash L."/>
            <person name="Kumar S."/>
            <person name="Shastri J."/>
            <person name="Singhal L."/>
            <person name="Patil P.B."/>
        </authorList>
    </citation>
    <scope>NUCLEOTIDE SEQUENCE [LARGE SCALE GENOMIC DNA]</scope>
    <source>
        <strain evidence="2 5">BC-19</strain>
    </source>
</reference>
<name>A0A1V2WAI7_9BURK</name>
<reference evidence="3 4" key="2">
    <citation type="submission" date="2016-08" db="EMBL/GenBank/DDBJ databases">
        <authorList>
            <person name="Seilhamer J.J."/>
        </authorList>
    </citation>
    <scope>NUCLEOTIDE SEQUENCE [LARGE SCALE GENOMIC DNA]</scope>
    <source>
        <strain evidence="3 4">VC14762</strain>
    </source>
</reference>
<dbReference type="PANTHER" id="PTHR35175">
    <property type="entry name" value="DUF1289 DOMAIN-CONTAINING PROTEIN"/>
    <property type="match status" value="1"/>
</dbReference>